<dbReference type="PROSITE" id="PS51110">
    <property type="entry name" value="SAP_A"/>
    <property type="match status" value="1"/>
</dbReference>
<evidence type="ECO:0000256" key="8">
    <source>
        <dbReference type="RuleBase" id="RU369109"/>
    </source>
</evidence>
<dbReference type="GO" id="GO:0005576">
    <property type="term" value="C:extracellular region"/>
    <property type="evidence" value="ECO:0007669"/>
    <property type="project" value="UniProtKB-SubCell"/>
</dbReference>
<dbReference type="EC" id="1.8.-.-" evidence="8"/>
<dbReference type="GO" id="GO:0005764">
    <property type="term" value="C:lysosome"/>
    <property type="evidence" value="ECO:0007669"/>
    <property type="project" value="UniProtKB-SubCell"/>
</dbReference>
<reference evidence="12" key="1">
    <citation type="journal article" date="2023" name="DNA Res.">
        <title>Chromosome-level genome assembly of Phrynocephalus forsythii using third-generation DNA sequencing and Hi-C analysis.</title>
        <authorList>
            <person name="Qi Y."/>
            <person name="Zhao W."/>
            <person name="Zhao Y."/>
            <person name="Niu C."/>
            <person name="Cao S."/>
            <person name="Zhang Y."/>
        </authorList>
    </citation>
    <scope>NUCLEOTIDE SEQUENCE</scope>
    <source>
        <tissue evidence="12">Muscle</tissue>
    </source>
</reference>
<dbReference type="PANTHER" id="PTHR13234">
    <property type="entry name" value="GAMMA-INTERFERON INDUCIBLE LYSOSOMAL THIOL REDUCTASE GILT"/>
    <property type="match status" value="1"/>
</dbReference>
<feature type="signal peptide" evidence="10">
    <location>
        <begin position="1"/>
        <end position="24"/>
    </location>
</feature>
<dbReference type="InterPro" id="IPR003119">
    <property type="entry name" value="SAP_A"/>
</dbReference>
<comment type="subcellular location">
    <subcellularLocation>
        <location evidence="8">Secreted</location>
    </subcellularLocation>
    <subcellularLocation>
        <location evidence="8">Lysosome</location>
    </subcellularLocation>
</comment>
<feature type="region of interest" description="Disordered" evidence="9">
    <location>
        <begin position="254"/>
        <end position="274"/>
    </location>
</feature>
<dbReference type="PANTHER" id="PTHR13234:SF8">
    <property type="entry name" value="GAMMA-INTERFERON-INDUCIBLE LYSOSOMAL THIOL REDUCTASE"/>
    <property type="match status" value="1"/>
</dbReference>
<keyword evidence="13" id="KW-1185">Reference proteome</keyword>
<evidence type="ECO:0000313" key="13">
    <source>
        <dbReference type="Proteomes" id="UP001142489"/>
    </source>
</evidence>
<evidence type="ECO:0000259" key="11">
    <source>
        <dbReference type="PROSITE" id="PS51110"/>
    </source>
</evidence>
<feature type="domain" description="Saposin A-type" evidence="11">
    <location>
        <begin position="29"/>
        <end position="69"/>
    </location>
</feature>
<evidence type="ECO:0000313" key="12">
    <source>
        <dbReference type="EMBL" id="KAJ7308315.1"/>
    </source>
</evidence>
<evidence type="ECO:0000256" key="10">
    <source>
        <dbReference type="SAM" id="SignalP"/>
    </source>
</evidence>
<evidence type="ECO:0000256" key="3">
    <source>
        <dbReference type="ARBA" id="ARBA00022525"/>
    </source>
</evidence>
<evidence type="ECO:0000256" key="2">
    <source>
        <dbReference type="ARBA" id="ARBA00011615"/>
    </source>
</evidence>
<accession>A0A9Q1AT14</accession>
<evidence type="ECO:0000256" key="1">
    <source>
        <dbReference type="ARBA" id="ARBA00005679"/>
    </source>
</evidence>
<dbReference type="Pfam" id="PF02199">
    <property type="entry name" value="SapA"/>
    <property type="match status" value="1"/>
</dbReference>
<comment type="similarity">
    <text evidence="1 8">Belongs to the GILT family.</text>
</comment>
<dbReference type="Proteomes" id="UP001142489">
    <property type="component" value="Unassembled WGS sequence"/>
</dbReference>
<comment type="subunit">
    <text evidence="2 8">Dimer; disulfide-linked.</text>
</comment>
<evidence type="ECO:0000256" key="4">
    <source>
        <dbReference type="ARBA" id="ARBA00022729"/>
    </source>
</evidence>
<evidence type="ECO:0000256" key="9">
    <source>
        <dbReference type="SAM" id="MobiDB-lite"/>
    </source>
</evidence>
<sequence>MAPGRPFLLVLLVALFFVPSGGLGRPGAGGGRPPLCRDPPHLWCRSQETARSCQAEKYCAAQAAGPPEAAEPVSVSLYYESLCPACRTFLIFQLFPTWLMLGRIMNVTLVPYGNAKETEGPSGWRFDCQHGEDECLGNMMETCIIYELENIFPPLPLIFCMESSANVTDNLLTCLKLYTPFLPPANVTDCIKGNLGNKLMHQNAERTRALNPPHTYVPWIVINGNHTDELEERAQTSLFRLVCDLYKGKPPGACQDPKNHTYKPPSLPRSYLKV</sequence>
<proteinExistence type="inferred from homology"/>
<evidence type="ECO:0000256" key="5">
    <source>
        <dbReference type="ARBA" id="ARBA00023157"/>
    </source>
</evidence>
<dbReference type="GO" id="GO:0016671">
    <property type="term" value="F:oxidoreductase activity, acting on a sulfur group of donors, disulfide as acceptor"/>
    <property type="evidence" value="ECO:0007669"/>
    <property type="project" value="UniProtKB-UniRule"/>
</dbReference>
<protein>
    <recommendedName>
        <fullName evidence="8">Gamma-interferon-inducible lysosomal thiol reductase</fullName>
        <ecNumber evidence="8">1.8.-.-</ecNumber>
    </recommendedName>
    <alternativeName>
        <fullName evidence="8">Gamma-interferon-inducible protein IP-30</fullName>
    </alternativeName>
</protein>
<dbReference type="Pfam" id="PF03227">
    <property type="entry name" value="GILT"/>
    <property type="match status" value="1"/>
</dbReference>
<gene>
    <name evidence="12" type="ORF">JRQ81_008849</name>
</gene>
<dbReference type="InterPro" id="IPR004911">
    <property type="entry name" value="Interferon-induced_GILT"/>
</dbReference>
<keyword evidence="8" id="KW-0458">Lysosome</keyword>
<dbReference type="EMBL" id="JAPFRF010000018">
    <property type="protein sequence ID" value="KAJ7308315.1"/>
    <property type="molecule type" value="Genomic_DNA"/>
</dbReference>
<keyword evidence="4 8" id="KW-0732">Signal</keyword>
<keyword evidence="8" id="KW-0391">Immunity</keyword>
<keyword evidence="3 8" id="KW-0964">Secreted</keyword>
<keyword evidence="5 8" id="KW-1015">Disulfide bond</keyword>
<dbReference type="AlphaFoldDB" id="A0A9Q1AT14"/>
<organism evidence="12 13">
    <name type="scientific">Phrynocephalus forsythii</name>
    <dbReference type="NCBI Taxonomy" id="171643"/>
    <lineage>
        <taxon>Eukaryota</taxon>
        <taxon>Metazoa</taxon>
        <taxon>Chordata</taxon>
        <taxon>Craniata</taxon>
        <taxon>Vertebrata</taxon>
        <taxon>Euteleostomi</taxon>
        <taxon>Lepidosauria</taxon>
        <taxon>Squamata</taxon>
        <taxon>Bifurcata</taxon>
        <taxon>Unidentata</taxon>
        <taxon>Episquamata</taxon>
        <taxon>Toxicofera</taxon>
        <taxon>Iguania</taxon>
        <taxon>Acrodonta</taxon>
        <taxon>Agamidae</taxon>
        <taxon>Agaminae</taxon>
        <taxon>Phrynocephalus</taxon>
    </lineage>
</organism>
<keyword evidence="8" id="KW-0560">Oxidoreductase</keyword>
<feature type="chain" id="PRO_5040177781" description="Gamma-interferon-inducible lysosomal thiol reductase" evidence="10">
    <location>
        <begin position="25"/>
        <end position="274"/>
    </location>
</feature>
<evidence type="ECO:0000256" key="6">
    <source>
        <dbReference type="ARBA" id="ARBA00023180"/>
    </source>
</evidence>
<evidence type="ECO:0000256" key="7">
    <source>
        <dbReference type="ARBA" id="ARBA00059163"/>
    </source>
</evidence>
<dbReference type="OrthoDB" id="958254at2759"/>
<keyword evidence="8" id="KW-0676">Redox-active center</keyword>
<name>A0A9Q1AT14_9SAUR</name>
<dbReference type="GO" id="GO:0002376">
    <property type="term" value="P:immune system process"/>
    <property type="evidence" value="ECO:0007669"/>
    <property type="project" value="UniProtKB-KW"/>
</dbReference>
<keyword evidence="6 8" id="KW-0325">Glycoprotein</keyword>
<comment type="function">
    <text evidence="8">Lysosomal thiol reductase that can reduce protein disulfide bonds. Facilitates the complete unfolding of proteins destined for lysosomal degradation. Plays an important role in antigen processing.</text>
</comment>
<comment type="caution">
    <text evidence="12">The sequence shown here is derived from an EMBL/GenBank/DDBJ whole genome shotgun (WGS) entry which is preliminary data.</text>
</comment>
<comment type="function">
    <text evidence="7">Lysosomal thiol reductase that can reduce protein disulfide bonds. May facilitate the complete unfolding of proteins destined for lysosomal degradation. Plays an important role in antigen processing. Facilitates the generation of MHC class II-restricted epitodes from disulfide bond-containing antigen by the endocytic reduction of disulfide bonds. Also facilitates MHC class I-restricted recognition of exogenous antigens containing disulfide bonds by CD8+ T-cells or crosspresentation.</text>
</comment>